<name>A0AAV3R0D3_LITER</name>
<dbReference type="EMBL" id="BAABME010006968">
    <property type="protein sequence ID" value="GAA0169769.1"/>
    <property type="molecule type" value="Genomic_DNA"/>
</dbReference>
<dbReference type="Proteomes" id="UP001454036">
    <property type="component" value="Unassembled WGS sequence"/>
</dbReference>
<protein>
    <submittedName>
        <fullName evidence="2">Uncharacterized protein</fullName>
    </submittedName>
</protein>
<proteinExistence type="predicted"/>
<reference evidence="2 3" key="1">
    <citation type="submission" date="2024-01" db="EMBL/GenBank/DDBJ databases">
        <title>The complete chloroplast genome sequence of Lithospermum erythrorhizon: insights into the phylogenetic relationship among Boraginaceae species and the maternal lineages of purple gromwells.</title>
        <authorList>
            <person name="Okada T."/>
            <person name="Watanabe K."/>
        </authorList>
    </citation>
    <scope>NUCLEOTIDE SEQUENCE [LARGE SCALE GENOMIC DNA]</scope>
</reference>
<keyword evidence="3" id="KW-1185">Reference proteome</keyword>
<evidence type="ECO:0000313" key="2">
    <source>
        <dbReference type="EMBL" id="GAA0169769.1"/>
    </source>
</evidence>
<evidence type="ECO:0000313" key="3">
    <source>
        <dbReference type="Proteomes" id="UP001454036"/>
    </source>
</evidence>
<evidence type="ECO:0000256" key="1">
    <source>
        <dbReference type="SAM" id="MobiDB-lite"/>
    </source>
</evidence>
<sequence>MVSERHIHLAWRVSNEDHVMRLEDFWEEETGVEACRRYFGLGLEIPCWLRVMGLEVKGEEDGGRGMVLWTGDDVGGDGGRGDKHGTGEMDSSGECVSDGVTETGELEGVPWRIDGCSGSSRNLYDGEGVAGDKAKGKLCSLNTT</sequence>
<gene>
    <name evidence="2" type="ORF">LIER_24177</name>
</gene>
<dbReference type="AlphaFoldDB" id="A0AAV3R0D3"/>
<accession>A0AAV3R0D3</accession>
<comment type="caution">
    <text evidence="2">The sequence shown here is derived from an EMBL/GenBank/DDBJ whole genome shotgun (WGS) entry which is preliminary data.</text>
</comment>
<feature type="region of interest" description="Disordered" evidence="1">
    <location>
        <begin position="72"/>
        <end position="101"/>
    </location>
</feature>
<organism evidence="2 3">
    <name type="scientific">Lithospermum erythrorhizon</name>
    <name type="common">Purple gromwell</name>
    <name type="synonym">Lithospermum officinale var. erythrorhizon</name>
    <dbReference type="NCBI Taxonomy" id="34254"/>
    <lineage>
        <taxon>Eukaryota</taxon>
        <taxon>Viridiplantae</taxon>
        <taxon>Streptophyta</taxon>
        <taxon>Embryophyta</taxon>
        <taxon>Tracheophyta</taxon>
        <taxon>Spermatophyta</taxon>
        <taxon>Magnoliopsida</taxon>
        <taxon>eudicotyledons</taxon>
        <taxon>Gunneridae</taxon>
        <taxon>Pentapetalae</taxon>
        <taxon>asterids</taxon>
        <taxon>lamiids</taxon>
        <taxon>Boraginales</taxon>
        <taxon>Boraginaceae</taxon>
        <taxon>Boraginoideae</taxon>
        <taxon>Lithospermeae</taxon>
        <taxon>Lithospermum</taxon>
    </lineage>
</organism>